<dbReference type="RefSeq" id="WP_058918270.1">
    <property type="nucleotide sequence ID" value="NZ_JBHSQC010000025.1"/>
</dbReference>
<evidence type="ECO:0000313" key="6">
    <source>
        <dbReference type="EMBL" id="MFD1799546.1"/>
    </source>
</evidence>
<proteinExistence type="inferred from homology"/>
<accession>A0ABW4NP18</accession>
<comment type="function">
    <text evidence="5">A non-essential component of RNA polymerase (RNAP).</text>
</comment>
<dbReference type="Proteomes" id="UP001597285">
    <property type="component" value="Unassembled WGS sequence"/>
</dbReference>
<keyword evidence="4 5" id="KW-0804">Transcription</keyword>
<comment type="catalytic activity">
    <reaction evidence="5">
        <text>RNA(n) + a ribonucleoside 5'-triphosphate = RNA(n+1) + diphosphate</text>
        <dbReference type="Rhea" id="RHEA:21248"/>
        <dbReference type="Rhea" id="RHEA-COMP:14527"/>
        <dbReference type="Rhea" id="RHEA-COMP:17342"/>
        <dbReference type="ChEBI" id="CHEBI:33019"/>
        <dbReference type="ChEBI" id="CHEBI:61557"/>
        <dbReference type="ChEBI" id="CHEBI:140395"/>
        <dbReference type="EC" id="2.7.7.6"/>
    </reaction>
</comment>
<organism evidence="6 7">
    <name type="scientific">Carnobacterium antarcticum</name>
    <dbReference type="NCBI Taxonomy" id="2126436"/>
    <lineage>
        <taxon>Bacteria</taxon>
        <taxon>Bacillati</taxon>
        <taxon>Bacillota</taxon>
        <taxon>Bacilli</taxon>
        <taxon>Lactobacillales</taxon>
        <taxon>Carnobacteriaceae</taxon>
        <taxon>Carnobacterium</taxon>
    </lineage>
</organism>
<evidence type="ECO:0000313" key="7">
    <source>
        <dbReference type="Proteomes" id="UP001597285"/>
    </source>
</evidence>
<comment type="caution">
    <text evidence="6">The sequence shown here is derived from an EMBL/GenBank/DDBJ whole genome shotgun (WGS) entry which is preliminary data.</text>
</comment>
<dbReference type="NCBIfam" id="NF010188">
    <property type="entry name" value="PRK13667.1"/>
    <property type="match status" value="1"/>
</dbReference>
<reference evidence="7" key="1">
    <citation type="journal article" date="2019" name="Int. J. Syst. Evol. Microbiol.">
        <title>The Global Catalogue of Microorganisms (GCM) 10K type strain sequencing project: providing services to taxonomists for standard genome sequencing and annotation.</title>
        <authorList>
            <consortium name="The Broad Institute Genomics Platform"/>
            <consortium name="The Broad Institute Genome Sequencing Center for Infectious Disease"/>
            <person name="Wu L."/>
            <person name="Ma J."/>
        </authorList>
    </citation>
    <scope>NUCLEOTIDE SEQUENCE [LARGE SCALE GENOMIC DNA]</scope>
    <source>
        <strain evidence="7">KCTC 42143</strain>
    </source>
</reference>
<dbReference type="EC" id="2.7.7.6" evidence="5"/>
<dbReference type="GO" id="GO:0003899">
    <property type="term" value="F:DNA-directed RNA polymerase activity"/>
    <property type="evidence" value="ECO:0007669"/>
    <property type="project" value="UniProtKB-EC"/>
</dbReference>
<keyword evidence="7" id="KW-1185">Reference proteome</keyword>
<dbReference type="InterPro" id="IPR009907">
    <property type="entry name" value="RpoY"/>
</dbReference>
<evidence type="ECO:0000256" key="4">
    <source>
        <dbReference type="ARBA" id="ARBA00023163"/>
    </source>
</evidence>
<dbReference type="Pfam" id="PF07288">
    <property type="entry name" value="RpoY"/>
    <property type="match status" value="1"/>
</dbReference>
<sequence>MIFKITYQETKIRNPKREETKTLYLDAETEIEARHLVEQNTPFNIEFVQPVDGKHLAYEQKNPDFALTEFNK</sequence>
<evidence type="ECO:0000256" key="3">
    <source>
        <dbReference type="ARBA" id="ARBA00022695"/>
    </source>
</evidence>
<evidence type="ECO:0000256" key="2">
    <source>
        <dbReference type="ARBA" id="ARBA00022679"/>
    </source>
</evidence>
<comment type="subunit">
    <text evidence="5">RNAP is composed of a core of 2 alpha, a beta and a beta' subunit. The core is associated with a delta subunit, and at least one of epsilon or omega. When a sigma factor is associated with the core the holoenzyme is formed, which can initiate transcription.</text>
</comment>
<protein>
    <recommendedName>
        <fullName evidence="5">DNA-directed RNA polymerase subunit epsilon</fullName>
        <shortName evidence="5">RNAP epsilon subunit</shortName>
        <ecNumber evidence="5">2.7.7.6</ecNumber>
    </recommendedName>
    <alternativeName>
        <fullName evidence="5">RNA polymerase epsilon subunit</fullName>
    </alternativeName>
    <alternativeName>
        <fullName evidence="5">Transcriptase subunit epsilon</fullName>
    </alternativeName>
</protein>
<keyword evidence="1 5" id="KW-0240">DNA-directed RNA polymerase</keyword>
<gene>
    <name evidence="5" type="primary">rpoY</name>
    <name evidence="6" type="ORF">ACFSBK_06740</name>
</gene>
<dbReference type="GO" id="GO:0000428">
    <property type="term" value="C:DNA-directed RNA polymerase complex"/>
    <property type="evidence" value="ECO:0007669"/>
    <property type="project" value="UniProtKB-KW"/>
</dbReference>
<dbReference type="HAMAP" id="MF_01553">
    <property type="entry name" value="RNApol_bact_RpoY"/>
    <property type="match status" value="1"/>
</dbReference>
<name>A0ABW4NP18_9LACT</name>
<evidence type="ECO:0000256" key="5">
    <source>
        <dbReference type="HAMAP-Rule" id="MF_01553"/>
    </source>
</evidence>
<evidence type="ECO:0000256" key="1">
    <source>
        <dbReference type="ARBA" id="ARBA00022478"/>
    </source>
</evidence>
<dbReference type="Gene3D" id="3.10.20.730">
    <property type="entry name" value="RNAP, epsilon subunit-like"/>
    <property type="match status" value="1"/>
</dbReference>
<dbReference type="EMBL" id="JBHUFF010000013">
    <property type="protein sequence ID" value="MFD1799546.1"/>
    <property type="molecule type" value="Genomic_DNA"/>
</dbReference>
<comment type="similarity">
    <text evidence="5">Belongs to the RNA polymerase subunit epsilon family.</text>
</comment>
<keyword evidence="3 5" id="KW-0548">Nucleotidyltransferase</keyword>
<keyword evidence="2 5" id="KW-0808">Transferase</keyword>